<keyword evidence="4" id="KW-1185">Reference proteome</keyword>
<dbReference type="EMBL" id="BEGY01000001">
    <property type="protein sequence ID" value="GAX72886.1"/>
    <property type="molecule type" value="Genomic_DNA"/>
</dbReference>
<reference evidence="3 4" key="1">
    <citation type="submission" date="2017-08" db="EMBL/GenBank/DDBJ databases">
        <title>Acidophilic green algal genome provides insights into adaptation to an acidic environment.</title>
        <authorList>
            <person name="Hirooka S."/>
            <person name="Hirose Y."/>
            <person name="Kanesaki Y."/>
            <person name="Higuchi S."/>
            <person name="Fujiwara T."/>
            <person name="Onuma R."/>
            <person name="Era A."/>
            <person name="Ohbayashi R."/>
            <person name="Uzuka A."/>
            <person name="Nozaki H."/>
            <person name="Yoshikawa H."/>
            <person name="Miyagishima S.Y."/>
        </authorList>
    </citation>
    <scope>NUCLEOTIDE SEQUENCE [LARGE SCALE GENOMIC DNA]</scope>
    <source>
        <strain evidence="3 4">NIES-2499</strain>
    </source>
</reference>
<dbReference type="Pfam" id="PF13902">
    <property type="entry name" value="R3H-assoc"/>
    <property type="match status" value="1"/>
</dbReference>
<sequence length="315" mass="34808">MSSHAPYIMPDGGRMGDVLKSERRKNSKKAEKTPGKQEQANLVTLWTARAKAEAERGHNISAQELAELRALESVGVRRRRRWFNEKQLRDAAGPLSASDMAALFNPVPFGAIHESPLQQIREDPGMAAVWDSFRNIDEDKEARVLQRWEEYNKEAARDTSTSSRVSTPAGIALQNWARVSKASRAALRKANVHSVLSLETQVLELFEQDDLTSPVTLSVEDAFGRMLVHGLAQFHGLASISNKSADCSVSVHLRDKNPLHSKQTDGSEITCTDILMALAEHGRLGLTHTRLGGFVRKNVHGLSSEAASESEWVIL</sequence>
<feature type="region of interest" description="Disordered" evidence="1">
    <location>
        <begin position="1"/>
        <end position="38"/>
    </location>
</feature>
<comment type="caution">
    <text evidence="3">The sequence shown here is derived from an EMBL/GenBank/DDBJ whole genome shotgun (WGS) entry which is preliminary data.</text>
</comment>
<gene>
    <name evidence="3" type="ORF">CEUSTIGMA_g341.t1</name>
</gene>
<evidence type="ECO:0000313" key="4">
    <source>
        <dbReference type="Proteomes" id="UP000232323"/>
    </source>
</evidence>
<dbReference type="OrthoDB" id="75169at2759"/>
<evidence type="ECO:0000259" key="2">
    <source>
        <dbReference type="Pfam" id="PF13902"/>
    </source>
</evidence>
<feature type="domain" description="R3H-associated N-terminal" evidence="2">
    <location>
        <begin position="73"/>
        <end position="189"/>
    </location>
</feature>
<protein>
    <recommendedName>
        <fullName evidence="2">R3H-associated N-terminal domain-containing protein</fullName>
    </recommendedName>
</protein>
<evidence type="ECO:0000313" key="3">
    <source>
        <dbReference type="EMBL" id="GAX72886.1"/>
    </source>
</evidence>
<dbReference type="Gene3D" id="3.30.1370.50">
    <property type="entry name" value="R3H-like domain"/>
    <property type="match status" value="1"/>
</dbReference>
<dbReference type="Proteomes" id="UP000232323">
    <property type="component" value="Unassembled WGS sequence"/>
</dbReference>
<dbReference type="InterPro" id="IPR036867">
    <property type="entry name" value="R3H_dom_sf"/>
</dbReference>
<dbReference type="InterPro" id="IPR039629">
    <property type="entry name" value="R3HDM4"/>
</dbReference>
<dbReference type="GO" id="GO:0003676">
    <property type="term" value="F:nucleic acid binding"/>
    <property type="evidence" value="ECO:0007669"/>
    <property type="project" value="InterPro"/>
</dbReference>
<dbReference type="AlphaFoldDB" id="A0A250WQA4"/>
<dbReference type="InterPro" id="IPR025952">
    <property type="entry name" value="R3H-assoc_dom"/>
</dbReference>
<organism evidence="3 4">
    <name type="scientific">Chlamydomonas eustigma</name>
    <dbReference type="NCBI Taxonomy" id="1157962"/>
    <lineage>
        <taxon>Eukaryota</taxon>
        <taxon>Viridiplantae</taxon>
        <taxon>Chlorophyta</taxon>
        <taxon>core chlorophytes</taxon>
        <taxon>Chlorophyceae</taxon>
        <taxon>CS clade</taxon>
        <taxon>Chlamydomonadales</taxon>
        <taxon>Chlamydomonadaceae</taxon>
        <taxon>Chlamydomonas</taxon>
    </lineage>
</organism>
<dbReference type="PANTHER" id="PTHR32019:SF2">
    <property type="entry name" value="R3H DOMAIN-CONTAINING PROTEIN 4"/>
    <property type="match status" value="1"/>
</dbReference>
<evidence type="ECO:0000256" key="1">
    <source>
        <dbReference type="SAM" id="MobiDB-lite"/>
    </source>
</evidence>
<dbReference type="SUPFAM" id="SSF82708">
    <property type="entry name" value="R3H domain"/>
    <property type="match status" value="1"/>
</dbReference>
<dbReference type="STRING" id="1157962.A0A250WQA4"/>
<dbReference type="PANTHER" id="PTHR32019">
    <property type="entry name" value="R3H DOMAIN-CONTAINING PROTEIN 4"/>
    <property type="match status" value="1"/>
</dbReference>
<name>A0A250WQA4_9CHLO</name>
<accession>A0A250WQA4</accession>
<proteinExistence type="predicted"/>